<evidence type="ECO:0000259" key="12">
    <source>
        <dbReference type="Pfam" id="PF01514"/>
    </source>
</evidence>
<keyword evidence="8 9" id="KW-0975">Bacterial flagellum</keyword>
<sequence length="532" mass="57463">MNERIAQYRDKLTGYWNRFSKKQKIMLISTVSIILLAIILLTVQFSKTEYDVAFTNLDSTDAAGIITYLESSGVPYKLSPDGSSISVPSKNAARVKVDIGSQGIVQNGSIGLESFNESSSLIGMTDNEFSVKYKKALNGEVEQLLKNMKGISNAKVLINLPAENVFASPSEQEKASASVVVTFKPGYRPTQEAIDGYFNLIKTSVPNLPLENITLTSSDDSVLLASGEGGGNGKTASLTTAVQENMALQKKFESDVRQSVKQFLSKLTGPEKIEVLVGSTLNFDQVIQKDNLVTPVDTENMKGIEISAQKIQKSYTGQSNAEGGIAGTGEQDVPGYPAAGTGNGSSSEESSSTINYEVNRITKDIVASPYVVKDLTINAVVEPPNGEQSLDPATESAIRTILANIVGSYLADSGTTYTDADLQRKVAVISQPFHGTEQKTSGLSLSSPLVWGVGAAALLAIAGIVFLLVRRNRKQEEVMEEEIPMPPLTPEFPSINMESVTNENQVRKQLETLAKKKPDEFVNLLRTWLAEE</sequence>
<organism evidence="14 15">
    <name type="scientific">Paenibacillus aceti</name>
    <dbReference type="NCBI Taxonomy" id="1820010"/>
    <lineage>
        <taxon>Bacteria</taxon>
        <taxon>Bacillati</taxon>
        <taxon>Bacillota</taxon>
        <taxon>Bacilli</taxon>
        <taxon>Bacillales</taxon>
        <taxon>Paenibacillaceae</taxon>
        <taxon>Paenibacillus</taxon>
    </lineage>
</organism>
<comment type="function">
    <text evidence="9">The M ring may be actively involved in energy transduction.</text>
</comment>
<evidence type="ECO:0000313" key="14">
    <source>
        <dbReference type="EMBL" id="GGF96712.1"/>
    </source>
</evidence>
<dbReference type="EMBL" id="BMIW01000010">
    <property type="protein sequence ID" value="GGF96712.1"/>
    <property type="molecule type" value="Genomic_DNA"/>
</dbReference>
<evidence type="ECO:0000259" key="13">
    <source>
        <dbReference type="Pfam" id="PF08345"/>
    </source>
</evidence>
<dbReference type="InterPro" id="IPR045851">
    <property type="entry name" value="AMP-bd_C_sf"/>
</dbReference>
<comment type="similarity">
    <text evidence="3 9">Belongs to the FliF family.</text>
</comment>
<keyword evidence="7 11" id="KW-0472">Membrane</keyword>
<accession>A0ABQ1VT50</accession>
<feature type="domain" description="Flagellar M-ring C-terminal" evidence="13">
    <location>
        <begin position="264"/>
        <end position="407"/>
    </location>
</feature>
<evidence type="ECO:0000256" key="2">
    <source>
        <dbReference type="ARBA" id="ARBA00004651"/>
    </source>
</evidence>
<evidence type="ECO:0000256" key="8">
    <source>
        <dbReference type="ARBA" id="ARBA00023143"/>
    </source>
</evidence>
<dbReference type="PIRSF" id="PIRSF004862">
    <property type="entry name" value="FliF"/>
    <property type="match status" value="1"/>
</dbReference>
<keyword evidence="6 11" id="KW-1133">Transmembrane helix</keyword>
<keyword evidence="15" id="KW-1185">Reference proteome</keyword>
<dbReference type="Gene3D" id="3.30.300.30">
    <property type="match status" value="1"/>
</dbReference>
<protein>
    <recommendedName>
        <fullName evidence="9">Flagellar M-ring protein</fullName>
    </recommendedName>
</protein>
<dbReference type="RefSeq" id="WP_120461273.1">
    <property type="nucleotide sequence ID" value="NZ_BMIW01000010.1"/>
</dbReference>
<dbReference type="InterPro" id="IPR043427">
    <property type="entry name" value="YscJ/FliF"/>
</dbReference>
<evidence type="ECO:0000256" key="5">
    <source>
        <dbReference type="ARBA" id="ARBA00022692"/>
    </source>
</evidence>
<evidence type="ECO:0000256" key="6">
    <source>
        <dbReference type="ARBA" id="ARBA00022989"/>
    </source>
</evidence>
<evidence type="ECO:0000256" key="7">
    <source>
        <dbReference type="ARBA" id="ARBA00023136"/>
    </source>
</evidence>
<evidence type="ECO:0000256" key="11">
    <source>
        <dbReference type="SAM" id="Phobius"/>
    </source>
</evidence>
<dbReference type="InterPro" id="IPR013556">
    <property type="entry name" value="Flag_M-ring_C"/>
</dbReference>
<keyword evidence="14" id="KW-0969">Cilium</keyword>
<keyword evidence="14" id="KW-0966">Cell projection</keyword>
<evidence type="ECO:0000313" key="15">
    <source>
        <dbReference type="Proteomes" id="UP000608420"/>
    </source>
</evidence>
<keyword evidence="4" id="KW-1003">Cell membrane</keyword>
<dbReference type="PRINTS" id="PR01009">
    <property type="entry name" value="FLGMRINGFLIF"/>
</dbReference>
<evidence type="ECO:0000256" key="3">
    <source>
        <dbReference type="ARBA" id="ARBA00007971"/>
    </source>
</evidence>
<reference evidence="15" key="1">
    <citation type="journal article" date="2019" name="Int. J. Syst. Evol. Microbiol.">
        <title>The Global Catalogue of Microorganisms (GCM) 10K type strain sequencing project: providing services to taxonomists for standard genome sequencing and annotation.</title>
        <authorList>
            <consortium name="The Broad Institute Genomics Platform"/>
            <consortium name="The Broad Institute Genome Sequencing Center for Infectious Disease"/>
            <person name="Wu L."/>
            <person name="Ma J."/>
        </authorList>
    </citation>
    <scope>NUCLEOTIDE SEQUENCE [LARGE SCALE GENOMIC DNA]</scope>
    <source>
        <strain evidence="15">CGMCC 1.15420</strain>
    </source>
</reference>
<dbReference type="InterPro" id="IPR006182">
    <property type="entry name" value="FliF_N_dom"/>
</dbReference>
<dbReference type="NCBIfam" id="TIGR00206">
    <property type="entry name" value="fliF"/>
    <property type="match status" value="1"/>
</dbReference>
<keyword evidence="14" id="KW-0282">Flagellum</keyword>
<keyword evidence="5 11" id="KW-0812">Transmembrane</keyword>
<feature type="transmembrane region" description="Helical" evidence="11">
    <location>
        <begin position="449"/>
        <end position="469"/>
    </location>
</feature>
<comment type="subcellular location">
    <subcellularLocation>
        <location evidence="1 9">Bacterial flagellum basal body</location>
    </subcellularLocation>
    <subcellularLocation>
        <location evidence="2">Cell membrane</location>
        <topology evidence="2">Multi-pass membrane protein</topology>
    </subcellularLocation>
</comment>
<gene>
    <name evidence="14" type="primary">fliF</name>
    <name evidence="14" type="ORF">GCM10010913_17950</name>
</gene>
<dbReference type="PANTHER" id="PTHR30046:SF0">
    <property type="entry name" value="FLAGELLAR M-RING PROTEIN"/>
    <property type="match status" value="1"/>
</dbReference>
<dbReference type="Proteomes" id="UP000608420">
    <property type="component" value="Unassembled WGS sequence"/>
</dbReference>
<feature type="region of interest" description="Disordered" evidence="10">
    <location>
        <begin position="318"/>
        <end position="351"/>
    </location>
</feature>
<evidence type="ECO:0000256" key="9">
    <source>
        <dbReference type="PIRNR" id="PIRNR004862"/>
    </source>
</evidence>
<dbReference type="PANTHER" id="PTHR30046">
    <property type="entry name" value="FLAGELLAR M-RING PROTEIN"/>
    <property type="match status" value="1"/>
</dbReference>
<evidence type="ECO:0000256" key="10">
    <source>
        <dbReference type="SAM" id="MobiDB-lite"/>
    </source>
</evidence>
<name>A0ABQ1VT50_9BACL</name>
<dbReference type="Pfam" id="PF08345">
    <property type="entry name" value="YscJ_FliF_C"/>
    <property type="match status" value="1"/>
</dbReference>
<evidence type="ECO:0000256" key="1">
    <source>
        <dbReference type="ARBA" id="ARBA00004117"/>
    </source>
</evidence>
<evidence type="ECO:0000256" key="4">
    <source>
        <dbReference type="ARBA" id="ARBA00022475"/>
    </source>
</evidence>
<dbReference type="Pfam" id="PF01514">
    <property type="entry name" value="YscJ_FliF"/>
    <property type="match status" value="1"/>
</dbReference>
<comment type="caution">
    <text evidence="14">The sequence shown here is derived from an EMBL/GenBank/DDBJ whole genome shotgun (WGS) entry which is preliminary data.</text>
</comment>
<feature type="transmembrane region" description="Helical" evidence="11">
    <location>
        <begin position="25"/>
        <end position="45"/>
    </location>
</feature>
<proteinExistence type="inferred from homology"/>
<dbReference type="InterPro" id="IPR000067">
    <property type="entry name" value="FlgMring_FliF"/>
</dbReference>
<feature type="domain" description="Flagellar M-ring N-terminal" evidence="12">
    <location>
        <begin position="46"/>
        <end position="223"/>
    </location>
</feature>